<keyword evidence="3" id="KW-1003">Cell membrane</keyword>
<evidence type="ECO:0000256" key="1">
    <source>
        <dbReference type="ARBA" id="ARBA00004477"/>
    </source>
</evidence>
<evidence type="ECO:0000313" key="12">
    <source>
        <dbReference type="EMBL" id="KAF0977390.1"/>
    </source>
</evidence>
<dbReference type="OMA" id="CKMFLIA"/>
<evidence type="ECO:0000256" key="3">
    <source>
        <dbReference type="ARBA" id="ARBA00022475"/>
    </source>
</evidence>
<feature type="transmembrane region" description="Helical" evidence="11">
    <location>
        <begin position="132"/>
        <end position="151"/>
    </location>
</feature>
<comment type="caution">
    <text evidence="12">The sequence shown here is derived from an EMBL/GenBank/DDBJ whole genome shotgun (WGS) entry which is preliminary data.</text>
</comment>
<dbReference type="PANTHER" id="PTHR12869:SF0">
    <property type="entry name" value="BOS COMPLEX SUBUNIT TMEM147"/>
    <property type="match status" value="1"/>
</dbReference>
<dbReference type="GO" id="GO:0005789">
    <property type="term" value="C:endoplasmic reticulum membrane"/>
    <property type="evidence" value="ECO:0007669"/>
    <property type="project" value="UniProtKB-SubCell"/>
</dbReference>
<dbReference type="OrthoDB" id="9993532at2759"/>
<dbReference type="VEuPathDB" id="AmoebaDB:FDP41_003382"/>
<evidence type="ECO:0000256" key="10">
    <source>
        <dbReference type="ARBA" id="ARBA00034899"/>
    </source>
</evidence>
<feature type="transmembrane region" description="Helical" evidence="11">
    <location>
        <begin position="6"/>
        <end position="22"/>
    </location>
</feature>
<accession>A0A6A5BUE8</accession>
<comment type="subcellular location">
    <subcellularLocation>
        <location evidence="2">Cell membrane</location>
        <topology evidence="2">Multi-pass membrane protein</topology>
    </subcellularLocation>
    <subcellularLocation>
        <location evidence="1">Endoplasmic reticulum membrane</location>
        <topology evidence="1">Multi-pass membrane protein</topology>
    </subcellularLocation>
</comment>
<dbReference type="Pfam" id="PF09767">
    <property type="entry name" value="DUF2053"/>
    <property type="match status" value="1"/>
</dbReference>
<evidence type="ECO:0000256" key="6">
    <source>
        <dbReference type="ARBA" id="ARBA00022989"/>
    </source>
</evidence>
<keyword evidence="7 11" id="KW-0472">Membrane</keyword>
<evidence type="ECO:0000256" key="8">
    <source>
        <dbReference type="ARBA" id="ARBA00034739"/>
    </source>
</evidence>
<dbReference type="Proteomes" id="UP000444721">
    <property type="component" value="Unassembled WGS sequence"/>
</dbReference>
<dbReference type="RefSeq" id="XP_044562103.1">
    <property type="nucleotide sequence ID" value="XM_044706680.1"/>
</dbReference>
<name>A0A6A5BUE8_NAEFO</name>
<evidence type="ECO:0000256" key="7">
    <source>
        <dbReference type="ARBA" id="ARBA00023136"/>
    </source>
</evidence>
<evidence type="ECO:0000256" key="5">
    <source>
        <dbReference type="ARBA" id="ARBA00022824"/>
    </source>
</evidence>
<evidence type="ECO:0000256" key="4">
    <source>
        <dbReference type="ARBA" id="ARBA00022692"/>
    </source>
</evidence>
<dbReference type="GeneID" id="68110600"/>
<dbReference type="EMBL" id="VFQX01000034">
    <property type="protein sequence ID" value="KAF0977390.1"/>
    <property type="molecule type" value="Genomic_DNA"/>
</dbReference>
<dbReference type="PANTHER" id="PTHR12869">
    <property type="entry name" value="SMALL SEVEN TRANSMEMBRANE DOMAIN-CONTAINING PROTEIN"/>
    <property type="match status" value="1"/>
</dbReference>
<feature type="transmembrane region" description="Helical" evidence="11">
    <location>
        <begin position="43"/>
        <end position="68"/>
    </location>
</feature>
<keyword evidence="4 11" id="KW-0812">Transmembrane</keyword>
<proteinExistence type="inferred from homology"/>
<protein>
    <recommendedName>
        <fullName evidence="9">BOS complex subunit TMEM147</fullName>
    </recommendedName>
    <alternativeName>
        <fullName evidence="10">Transmembrane protein 147</fullName>
    </alternativeName>
</protein>
<keyword evidence="13" id="KW-1185">Reference proteome</keyword>
<evidence type="ECO:0000256" key="11">
    <source>
        <dbReference type="SAM" id="Phobius"/>
    </source>
</evidence>
<feature type="transmembrane region" description="Helical" evidence="11">
    <location>
        <begin position="202"/>
        <end position="222"/>
    </location>
</feature>
<sequence>MTFFHFVSTFLLSFVSPYVVYYSKQSSSATSSSGLKEKDERRFSNIVVGIVAYGLTLFCKMFLIAVVIQDGTNLQSGAINFDDTTTSSGMVESLSFSFLITEVLKTLIGALDMIGIYFLLSSRWLLGDQISQIYGCAIGWTMGDNLLNRLIPLWFSTRGLQFETKALQMAVYSNVVMLEWISVVIFVFLYSRKKYDQKTFAWNALAALSVVPLVVEILKILLGLNQCVWCLVGIKAVVYGVTLLIANSRYSQFEQQQK</sequence>
<dbReference type="AlphaFoldDB" id="A0A6A5BUE8"/>
<gene>
    <name evidence="12" type="ORF">FDP41_003382</name>
</gene>
<evidence type="ECO:0000256" key="9">
    <source>
        <dbReference type="ARBA" id="ARBA00034846"/>
    </source>
</evidence>
<organism evidence="12 13">
    <name type="scientific">Naegleria fowleri</name>
    <name type="common">Brain eating amoeba</name>
    <dbReference type="NCBI Taxonomy" id="5763"/>
    <lineage>
        <taxon>Eukaryota</taxon>
        <taxon>Discoba</taxon>
        <taxon>Heterolobosea</taxon>
        <taxon>Tetramitia</taxon>
        <taxon>Eutetramitia</taxon>
        <taxon>Vahlkampfiidae</taxon>
        <taxon>Naegleria</taxon>
    </lineage>
</organism>
<feature type="transmembrane region" description="Helical" evidence="11">
    <location>
        <begin position="171"/>
        <end position="190"/>
    </location>
</feature>
<feature type="transmembrane region" description="Helical" evidence="11">
    <location>
        <begin position="228"/>
        <end position="246"/>
    </location>
</feature>
<evidence type="ECO:0000313" key="13">
    <source>
        <dbReference type="Proteomes" id="UP000444721"/>
    </source>
</evidence>
<comment type="similarity">
    <text evidence="8">Belongs to the TMEM147 family.</text>
</comment>
<feature type="transmembrane region" description="Helical" evidence="11">
    <location>
        <begin position="96"/>
        <end position="120"/>
    </location>
</feature>
<keyword evidence="5" id="KW-0256">Endoplasmic reticulum</keyword>
<evidence type="ECO:0000256" key="2">
    <source>
        <dbReference type="ARBA" id="ARBA00004651"/>
    </source>
</evidence>
<dbReference type="InterPro" id="IPR019164">
    <property type="entry name" value="TMEM147"/>
</dbReference>
<dbReference type="VEuPathDB" id="AmoebaDB:NfTy_071750"/>
<dbReference type="GO" id="GO:0005886">
    <property type="term" value="C:plasma membrane"/>
    <property type="evidence" value="ECO:0007669"/>
    <property type="project" value="UniProtKB-SubCell"/>
</dbReference>
<dbReference type="VEuPathDB" id="AmoebaDB:NF0062080"/>
<keyword evidence="6 11" id="KW-1133">Transmembrane helix</keyword>
<reference evidence="12 13" key="1">
    <citation type="journal article" date="2019" name="Sci. Rep.">
        <title>Nanopore sequencing improves the draft genome of the human pathogenic amoeba Naegleria fowleri.</title>
        <authorList>
            <person name="Liechti N."/>
            <person name="Schurch N."/>
            <person name="Bruggmann R."/>
            <person name="Wittwer M."/>
        </authorList>
    </citation>
    <scope>NUCLEOTIDE SEQUENCE [LARGE SCALE GENOMIC DNA]</scope>
    <source>
        <strain evidence="12 13">ATCC 30894</strain>
    </source>
</reference>